<evidence type="ECO:0000313" key="3">
    <source>
        <dbReference type="EMBL" id="MZP43092.1"/>
    </source>
</evidence>
<proteinExistence type="predicted"/>
<dbReference type="AlphaFoldDB" id="A0A845L8X9"/>
<dbReference type="PANTHER" id="PTHR47515:SF2">
    <property type="entry name" value="INTEGRASE CORE DOMAIN PROTEIN"/>
    <property type="match status" value="1"/>
</dbReference>
<dbReference type="OrthoDB" id="9813957at2"/>
<dbReference type="PROSITE" id="PS50994">
    <property type="entry name" value="INTEGRASE"/>
    <property type="match status" value="1"/>
</dbReference>
<dbReference type="GO" id="GO:0003676">
    <property type="term" value="F:nucleic acid binding"/>
    <property type="evidence" value="ECO:0007669"/>
    <property type="project" value="InterPro"/>
</dbReference>
<dbReference type="NCBIfam" id="NF033516">
    <property type="entry name" value="transpos_IS3"/>
    <property type="match status" value="1"/>
</dbReference>
<protein>
    <submittedName>
        <fullName evidence="3">IS3 family transposase</fullName>
    </submittedName>
</protein>
<feature type="domain" description="Integrase catalytic" evidence="2">
    <location>
        <begin position="104"/>
        <end position="283"/>
    </location>
</feature>
<dbReference type="Pfam" id="PF13276">
    <property type="entry name" value="HTH_21"/>
    <property type="match status" value="1"/>
</dbReference>
<evidence type="ECO:0000256" key="1">
    <source>
        <dbReference type="ARBA" id="ARBA00002286"/>
    </source>
</evidence>
<organism evidence="3 4">
    <name type="scientific">Heliomicrobium gestii</name>
    <name type="common">Heliobacterium gestii</name>
    <dbReference type="NCBI Taxonomy" id="2699"/>
    <lineage>
        <taxon>Bacteria</taxon>
        <taxon>Bacillati</taxon>
        <taxon>Bacillota</taxon>
        <taxon>Clostridia</taxon>
        <taxon>Eubacteriales</taxon>
        <taxon>Heliobacteriaceae</taxon>
        <taxon>Heliomicrobium</taxon>
    </lineage>
</organism>
<dbReference type="SUPFAM" id="SSF53098">
    <property type="entry name" value="Ribonuclease H-like"/>
    <property type="match status" value="1"/>
</dbReference>
<dbReference type="InterPro" id="IPR048020">
    <property type="entry name" value="Transpos_IS3"/>
</dbReference>
<dbReference type="Gene3D" id="3.30.420.10">
    <property type="entry name" value="Ribonuclease H-like superfamily/Ribonuclease H"/>
    <property type="match status" value="1"/>
</dbReference>
<dbReference type="InterPro" id="IPR036397">
    <property type="entry name" value="RNaseH_sf"/>
</dbReference>
<dbReference type="EMBL" id="WXEX01000006">
    <property type="protein sequence ID" value="MZP43092.1"/>
    <property type="molecule type" value="Genomic_DNA"/>
</dbReference>
<keyword evidence="4" id="KW-1185">Reference proteome</keyword>
<dbReference type="Pfam" id="PF00665">
    <property type="entry name" value="rve"/>
    <property type="match status" value="1"/>
</dbReference>
<dbReference type="PANTHER" id="PTHR47515">
    <property type="entry name" value="LOW CALCIUM RESPONSE LOCUS PROTEIN T"/>
    <property type="match status" value="1"/>
</dbReference>
<evidence type="ECO:0000259" key="2">
    <source>
        <dbReference type="PROSITE" id="PS50994"/>
    </source>
</evidence>
<dbReference type="GO" id="GO:0015074">
    <property type="term" value="P:DNA integration"/>
    <property type="evidence" value="ECO:0007669"/>
    <property type="project" value="InterPro"/>
</dbReference>
<dbReference type="Proteomes" id="UP000471031">
    <property type="component" value="Unassembled WGS sequence"/>
</dbReference>
<name>A0A845L8X9_HELGE</name>
<dbReference type="InterPro" id="IPR001584">
    <property type="entry name" value="Integrase_cat-core"/>
</dbReference>
<reference evidence="3 4" key="1">
    <citation type="submission" date="2020-01" db="EMBL/GenBank/DDBJ databases">
        <title>Whole genome sequence of Heliobacterium gestii DSM 11169.</title>
        <authorList>
            <person name="Kyndt J.A."/>
            <person name="Meyer T.E."/>
        </authorList>
    </citation>
    <scope>NUCLEOTIDE SEQUENCE [LARGE SCALE GENOMIC DNA]</scope>
    <source>
        <strain evidence="3 4">DSM 11169</strain>
    </source>
</reference>
<dbReference type="InterPro" id="IPR012337">
    <property type="entry name" value="RNaseH-like_sf"/>
</dbReference>
<comment type="function">
    <text evidence="1">Involved in the transposition of the insertion sequence.</text>
</comment>
<sequence length="294" mass="34683">MRVIGIHEATYYARRQRLQREPKERTYNGGRPQPGYSWTQDGKRISDEQIKEYLMELIAGEESVYGYRKLGICLHKQHQLVINHKKTYRLCKELDILSPQRRAKAKHPRRLARNRTITASNELWEMDIKYGYIAGEDRFFYLMSLIDVYDRSIVDYHIGLNCEGADAANTLKRALWKRNCFEKETKPIVRTDNGPQFISRVFEETCDQYQVEHERIPPKTPNKNAHIESFHANLERECYIKHAFDSYQDAYQVVGEYIDFYNQRRIHGSLYDMSPAEFCRQLADGNVPAFVVTL</sequence>
<accession>A0A845L8X9</accession>
<gene>
    <name evidence="3" type="ORF">GTO89_08585</name>
</gene>
<dbReference type="Pfam" id="PF13333">
    <property type="entry name" value="rve_2"/>
    <property type="match status" value="1"/>
</dbReference>
<dbReference type="InterPro" id="IPR025948">
    <property type="entry name" value="HTH-like_dom"/>
</dbReference>
<comment type="caution">
    <text evidence="3">The sequence shown here is derived from an EMBL/GenBank/DDBJ whole genome shotgun (WGS) entry which is preliminary data.</text>
</comment>
<evidence type="ECO:0000313" key="4">
    <source>
        <dbReference type="Proteomes" id="UP000471031"/>
    </source>
</evidence>